<dbReference type="Gene3D" id="3.40.50.12500">
    <property type="match status" value="1"/>
</dbReference>
<protein>
    <submittedName>
        <fullName evidence="1">Uncharacterized protein</fullName>
    </submittedName>
</protein>
<dbReference type="InterPro" id="IPR053714">
    <property type="entry name" value="Iso_Racemase_Enz_sf"/>
</dbReference>
<dbReference type="AlphaFoldDB" id="A0A161R757"/>
<evidence type="ECO:0000313" key="2">
    <source>
        <dbReference type="Proteomes" id="UP000076574"/>
    </source>
</evidence>
<comment type="caution">
    <text evidence="1">The sequence shown here is derived from an EMBL/GenBank/DDBJ whole genome shotgun (WGS) entry which is preliminary data.</text>
</comment>
<gene>
    <name evidence="1" type="ORF">A4A58_01355</name>
</gene>
<dbReference type="EMBL" id="LVYV01000001">
    <property type="protein sequence ID" value="KZD25151.1"/>
    <property type="molecule type" value="Genomic_DNA"/>
</dbReference>
<sequence length="118" mass="13387">MSSYVRKLLPRWGMAEQVSAMMPWDMPLAEAWQRRGEMRELTLRLCREAMARVDVNVVLPFCAVFVPFMVDPHAIEDEIGIPVINGVAVGLRTAEMFVDLNMVHSKKAYPPAPSALWE</sequence>
<accession>A0A161R757</accession>
<reference evidence="1 2" key="1">
    <citation type="submission" date="2016-03" db="EMBL/GenBank/DDBJ databases">
        <title>Microsymbionts genomes from the relict species Vavilovia formosa (Stev.) Fed.</title>
        <authorList>
            <person name="Kopat V."/>
            <person name="Chirak E."/>
            <person name="Kimeklis A."/>
            <person name="Andronov E."/>
        </authorList>
    </citation>
    <scope>NUCLEOTIDE SEQUENCE [LARGE SCALE GENOMIC DNA]</scope>
    <source>
        <strain evidence="1 2">Vaf07</strain>
    </source>
</reference>
<dbReference type="STRING" id="943830.A4A58_01355"/>
<keyword evidence="2" id="KW-1185">Reference proteome</keyword>
<evidence type="ECO:0000313" key="1">
    <source>
        <dbReference type="EMBL" id="KZD25151.1"/>
    </source>
</evidence>
<name>A0A161R757_9BRAD</name>
<proteinExistence type="predicted"/>
<organism evidence="1 2">
    <name type="scientific">Tardiphaga robiniae</name>
    <dbReference type="NCBI Taxonomy" id="943830"/>
    <lineage>
        <taxon>Bacteria</taxon>
        <taxon>Pseudomonadati</taxon>
        <taxon>Pseudomonadota</taxon>
        <taxon>Alphaproteobacteria</taxon>
        <taxon>Hyphomicrobiales</taxon>
        <taxon>Nitrobacteraceae</taxon>
        <taxon>Tardiphaga</taxon>
    </lineage>
</organism>
<dbReference type="Proteomes" id="UP000076574">
    <property type="component" value="Unassembled WGS sequence"/>
</dbReference>